<keyword evidence="2" id="KW-1185">Reference proteome</keyword>
<dbReference type="OrthoDB" id="97693at2759"/>
<organism evidence="1 2">
    <name type="scientific">Plasmopara halstedii</name>
    <name type="common">Downy mildew of sunflower</name>
    <dbReference type="NCBI Taxonomy" id="4781"/>
    <lineage>
        <taxon>Eukaryota</taxon>
        <taxon>Sar</taxon>
        <taxon>Stramenopiles</taxon>
        <taxon>Oomycota</taxon>
        <taxon>Peronosporomycetes</taxon>
        <taxon>Peronosporales</taxon>
        <taxon>Peronosporaceae</taxon>
        <taxon>Plasmopara</taxon>
    </lineage>
</organism>
<dbReference type="AlphaFoldDB" id="A0A0N7L705"/>
<name>A0A0N7L705_PLAHL</name>
<dbReference type="GeneID" id="36397066"/>
<sequence>MSTSGATTALSGQIAYGMLLDAGFPASTISTLQPATAHHIISKKILFSQFEDIRKEQQVEQAAERLSAEVAADGKKKSEQDAPSAVVVTKSTAVFSKHHIGASPNLQRVKI</sequence>
<evidence type="ECO:0000313" key="1">
    <source>
        <dbReference type="EMBL" id="CEG45731.1"/>
    </source>
</evidence>
<protein>
    <submittedName>
        <fullName evidence="1">Uncharacterized protein</fullName>
    </submittedName>
</protein>
<proteinExistence type="predicted"/>
<dbReference type="RefSeq" id="XP_024582100.1">
    <property type="nucleotide sequence ID" value="XM_024716508.1"/>
</dbReference>
<accession>A0A0N7L705</accession>
<evidence type="ECO:0000313" key="2">
    <source>
        <dbReference type="Proteomes" id="UP000054928"/>
    </source>
</evidence>
<dbReference type="EMBL" id="CCYD01001640">
    <property type="protein sequence ID" value="CEG45731.1"/>
    <property type="molecule type" value="Genomic_DNA"/>
</dbReference>
<dbReference type="Proteomes" id="UP000054928">
    <property type="component" value="Unassembled WGS sequence"/>
</dbReference>
<reference evidence="2" key="1">
    <citation type="submission" date="2014-09" db="EMBL/GenBank/DDBJ databases">
        <authorList>
            <person name="Sharma Rahul"/>
            <person name="Thines Marco"/>
        </authorList>
    </citation>
    <scope>NUCLEOTIDE SEQUENCE [LARGE SCALE GENOMIC DNA]</scope>
</reference>